<evidence type="ECO:0000313" key="2">
    <source>
        <dbReference type="EMBL" id="PPQ68720.1"/>
    </source>
</evidence>
<accession>A0A409VR04</accession>
<dbReference type="Proteomes" id="UP000284706">
    <property type="component" value="Unassembled WGS sequence"/>
</dbReference>
<name>A0A409VR04_9AGAR</name>
<reference evidence="2 3" key="1">
    <citation type="journal article" date="2018" name="Evol. Lett.">
        <title>Horizontal gene cluster transfer increased hallucinogenic mushroom diversity.</title>
        <authorList>
            <person name="Reynolds H.T."/>
            <person name="Vijayakumar V."/>
            <person name="Gluck-Thaler E."/>
            <person name="Korotkin H.B."/>
            <person name="Matheny P.B."/>
            <person name="Slot J.C."/>
        </authorList>
    </citation>
    <scope>NUCLEOTIDE SEQUENCE [LARGE SCALE GENOMIC DNA]</scope>
    <source>
        <strain evidence="2 3">SRW20</strain>
    </source>
</reference>
<comment type="caution">
    <text evidence="2">The sequence shown here is derived from an EMBL/GenBank/DDBJ whole genome shotgun (WGS) entry which is preliminary data.</text>
</comment>
<feature type="signal peptide" evidence="1">
    <location>
        <begin position="1"/>
        <end position="21"/>
    </location>
</feature>
<dbReference type="EMBL" id="NHYE01005589">
    <property type="protein sequence ID" value="PPQ68720.1"/>
    <property type="molecule type" value="Genomic_DNA"/>
</dbReference>
<dbReference type="AlphaFoldDB" id="A0A409VR04"/>
<organism evidence="2 3">
    <name type="scientific">Gymnopilus dilepis</name>
    <dbReference type="NCBI Taxonomy" id="231916"/>
    <lineage>
        <taxon>Eukaryota</taxon>
        <taxon>Fungi</taxon>
        <taxon>Dikarya</taxon>
        <taxon>Basidiomycota</taxon>
        <taxon>Agaricomycotina</taxon>
        <taxon>Agaricomycetes</taxon>
        <taxon>Agaricomycetidae</taxon>
        <taxon>Agaricales</taxon>
        <taxon>Agaricineae</taxon>
        <taxon>Hymenogastraceae</taxon>
        <taxon>Gymnopilus</taxon>
    </lineage>
</organism>
<evidence type="ECO:0000256" key="1">
    <source>
        <dbReference type="SAM" id="SignalP"/>
    </source>
</evidence>
<protein>
    <submittedName>
        <fullName evidence="2">Uncharacterized protein</fullName>
    </submittedName>
</protein>
<evidence type="ECO:0000313" key="3">
    <source>
        <dbReference type="Proteomes" id="UP000284706"/>
    </source>
</evidence>
<keyword evidence="1" id="KW-0732">Signal</keyword>
<proteinExistence type="predicted"/>
<feature type="chain" id="PRO_5019384098" evidence="1">
    <location>
        <begin position="22"/>
        <end position="51"/>
    </location>
</feature>
<gene>
    <name evidence="2" type="ORF">CVT26_003626</name>
</gene>
<sequence>MKSIIKLFVGALIAMNAVVLALPTTEAAEGCDLANPVGERDFDVAETRCFA</sequence>
<dbReference type="InParanoid" id="A0A409VR04"/>
<keyword evidence="3" id="KW-1185">Reference proteome</keyword>